<evidence type="ECO:0000256" key="1">
    <source>
        <dbReference type="SAM" id="MobiDB-lite"/>
    </source>
</evidence>
<name>A0A6A4NKJ1_LUPAL</name>
<keyword evidence="2" id="KW-0812">Transmembrane</keyword>
<gene>
    <name evidence="3" type="ORF">Lalb_Chr22g0349511</name>
</gene>
<evidence type="ECO:0000313" key="4">
    <source>
        <dbReference type="Proteomes" id="UP000447434"/>
    </source>
</evidence>
<organism evidence="3 4">
    <name type="scientific">Lupinus albus</name>
    <name type="common">White lupine</name>
    <name type="synonym">Lupinus termis</name>
    <dbReference type="NCBI Taxonomy" id="3870"/>
    <lineage>
        <taxon>Eukaryota</taxon>
        <taxon>Viridiplantae</taxon>
        <taxon>Streptophyta</taxon>
        <taxon>Embryophyta</taxon>
        <taxon>Tracheophyta</taxon>
        <taxon>Spermatophyta</taxon>
        <taxon>Magnoliopsida</taxon>
        <taxon>eudicotyledons</taxon>
        <taxon>Gunneridae</taxon>
        <taxon>Pentapetalae</taxon>
        <taxon>rosids</taxon>
        <taxon>fabids</taxon>
        <taxon>Fabales</taxon>
        <taxon>Fabaceae</taxon>
        <taxon>Papilionoideae</taxon>
        <taxon>50 kb inversion clade</taxon>
        <taxon>genistoids sensu lato</taxon>
        <taxon>core genistoids</taxon>
        <taxon>Genisteae</taxon>
        <taxon>Lupinus</taxon>
    </lineage>
</organism>
<keyword evidence="2" id="KW-0472">Membrane</keyword>
<evidence type="ECO:0000256" key="2">
    <source>
        <dbReference type="SAM" id="Phobius"/>
    </source>
</evidence>
<reference evidence="4" key="1">
    <citation type="journal article" date="2020" name="Nat. Commun.">
        <title>Genome sequence of the cluster root forming white lupin.</title>
        <authorList>
            <person name="Hufnagel B."/>
            <person name="Marques A."/>
            <person name="Soriano A."/>
            <person name="Marques L."/>
            <person name="Divol F."/>
            <person name="Doumas P."/>
            <person name="Sallet E."/>
            <person name="Mancinotti D."/>
            <person name="Carrere S."/>
            <person name="Marande W."/>
            <person name="Arribat S."/>
            <person name="Keller J."/>
            <person name="Huneau C."/>
            <person name="Blein T."/>
            <person name="Aime D."/>
            <person name="Laguerre M."/>
            <person name="Taylor J."/>
            <person name="Schubert V."/>
            <person name="Nelson M."/>
            <person name="Geu-Flores F."/>
            <person name="Crespi M."/>
            <person name="Gallardo-Guerrero K."/>
            <person name="Delaux P.-M."/>
            <person name="Salse J."/>
            <person name="Berges H."/>
            <person name="Guyot R."/>
            <person name="Gouzy J."/>
            <person name="Peret B."/>
        </authorList>
    </citation>
    <scope>NUCLEOTIDE SEQUENCE [LARGE SCALE GENOMIC DNA]</scope>
    <source>
        <strain evidence="4">cv. Amiga</strain>
    </source>
</reference>
<dbReference type="AlphaFoldDB" id="A0A6A4NKJ1"/>
<dbReference type="EMBL" id="WOCE01000022">
    <property type="protein sequence ID" value="KAE9587879.1"/>
    <property type="molecule type" value="Genomic_DNA"/>
</dbReference>
<sequence length="132" mass="14967">MTHCQIVLHASSIYLLVYHFSYMSIIGKSAKLGNAEARESKGYMNFPQASRKTMLGTRITCDPSNFKFTEPKNYEDASVLRHHNIMRPSEIDGRAFRYAFQAKTSRTKNDGKTHYGDGVPKVQDVGEDETNN</sequence>
<accession>A0A6A4NKJ1</accession>
<keyword evidence="2" id="KW-1133">Transmembrane helix</keyword>
<dbReference type="OrthoDB" id="10394484at2759"/>
<feature type="transmembrane region" description="Helical" evidence="2">
    <location>
        <begin position="6"/>
        <end position="25"/>
    </location>
</feature>
<keyword evidence="4" id="KW-1185">Reference proteome</keyword>
<protein>
    <submittedName>
        <fullName evidence="3">Uncharacterized protein</fullName>
    </submittedName>
</protein>
<evidence type="ECO:0000313" key="3">
    <source>
        <dbReference type="EMBL" id="KAE9587879.1"/>
    </source>
</evidence>
<feature type="region of interest" description="Disordered" evidence="1">
    <location>
        <begin position="105"/>
        <end position="132"/>
    </location>
</feature>
<dbReference type="Proteomes" id="UP000447434">
    <property type="component" value="Chromosome 22"/>
</dbReference>
<proteinExistence type="predicted"/>
<comment type="caution">
    <text evidence="3">The sequence shown here is derived from an EMBL/GenBank/DDBJ whole genome shotgun (WGS) entry which is preliminary data.</text>
</comment>